<proteinExistence type="predicted"/>
<dbReference type="Proteomes" id="UP000887565">
    <property type="component" value="Unplaced"/>
</dbReference>
<accession>A0A915IMH1</accession>
<reference evidence="3" key="1">
    <citation type="submission" date="2022-11" db="UniProtKB">
        <authorList>
            <consortium name="WormBaseParasite"/>
        </authorList>
    </citation>
    <scope>IDENTIFICATION</scope>
</reference>
<keyword evidence="1" id="KW-0472">Membrane</keyword>
<keyword evidence="1" id="KW-1133">Transmembrane helix</keyword>
<evidence type="ECO:0000313" key="3">
    <source>
        <dbReference type="WBParaSite" id="nRc.2.0.1.t15064-RA"/>
    </source>
</evidence>
<dbReference type="InterPro" id="IPR019425">
    <property type="entry name" value="7TM_GPCR_serpentine_rcpt_Srt"/>
</dbReference>
<organism evidence="2 3">
    <name type="scientific">Romanomermis culicivorax</name>
    <name type="common">Nematode worm</name>
    <dbReference type="NCBI Taxonomy" id="13658"/>
    <lineage>
        <taxon>Eukaryota</taxon>
        <taxon>Metazoa</taxon>
        <taxon>Ecdysozoa</taxon>
        <taxon>Nematoda</taxon>
        <taxon>Enoplea</taxon>
        <taxon>Dorylaimia</taxon>
        <taxon>Mermithida</taxon>
        <taxon>Mermithoidea</taxon>
        <taxon>Mermithidae</taxon>
        <taxon>Romanomermis</taxon>
    </lineage>
</organism>
<evidence type="ECO:0000313" key="2">
    <source>
        <dbReference type="Proteomes" id="UP000887565"/>
    </source>
</evidence>
<dbReference type="AlphaFoldDB" id="A0A915IMH1"/>
<dbReference type="Pfam" id="PF10321">
    <property type="entry name" value="7TM_GPCR_Srt"/>
    <property type="match status" value="1"/>
</dbReference>
<name>A0A915IMH1_ROMCU</name>
<sequence length="121" mass="13463">MEDDPGLLYKSLNHTWSPIIDPVVGTIYILSAIALLVPYFICIQIMLTDSTLKESSFFRIAIHIGVTDVFQIFFNSIVGGTLTLTNYHGFWINNTSAAIVGFGWTSCLAVAHLMAFNSENW</sequence>
<protein>
    <submittedName>
        <fullName evidence="3">Uncharacterized protein</fullName>
    </submittedName>
</protein>
<dbReference type="WBParaSite" id="nRc.2.0.1.t15064-RA">
    <property type="protein sequence ID" value="nRc.2.0.1.t15064-RA"/>
    <property type="gene ID" value="nRc.2.0.1.g15064"/>
</dbReference>
<evidence type="ECO:0000256" key="1">
    <source>
        <dbReference type="SAM" id="Phobius"/>
    </source>
</evidence>
<keyword evidence="2" id="KW-1185">Reference proteome</keyword>
<feature type="transmembrane region" description="Helical" evidence="1">
    <location>
        <begin position="60"/>
        <end position="84"/>
    </location>
</feature>
<feature type="transmembrane region" description="Helical" evidence="1">
    <location>
        <begin position="96"/>
        <end position="116"/>
    </location>
</feature>
<keyword evidence="1" id="KW-0812">Transmembrane</keyword>
<feature type="transmembrane region" description="Helical" evidence="1">
    <location>
        <begin position="27"/>
        <end position="48"/>
    </location>
</feature>